<dbReference type="Bgee" id="ENSPTRG00000012206">
    <property type="expression patterns" value="Expressed in testis and 2 other cell types or tissues"/>
</dbReference>
<dbReference type="InParanoid" id="H2QIB6"/>
<dbReference type="Ensembl" id="ENSPTRT00000022668.5">
    <property type="protein sequence ID" value="ENSPTRP00000020920.5"/>
    <property type="gene ID" value="ENSPTRG00000012206.5"/>
</dbReference>
<reference evidence="1" key="2">
    <citation type="submission" date="2025-08" db="UniProtKB">
        <authorList>
            <consortium name="Ensembl"/>
        </authorList>
    </citation>
    <scope>IDENTIFICATION</scope>
</reference>
<dbReference type="VGNC" id="VGNC:10783">
    <property type="gene designation" value="TEKT4"/>
</dbReference>
<dbReference type="GO" id="GO:0015630">
    <property type="term" value="C:microtubule cytoskeleton"/>
    <property type="evidence" value="ECO:0000318"/>
    <property type="project" value="GO_Central"/>
</dbReference>
<reference evidence="1 2" key="1">
    <citation type="journal article" date="2005" name="Nature">
        <title>Initial sequence of the chimpanzee genome and comparison with the human genome.</title>
        <authorList>
            <consortium name="Chimpanzee sequencing and analysis consortium"/>
        </authorList>
    </citation>
    <scope>NUCLEOTIDE SEQUENCE [LARGE SCALE GENOMIC DNA]</scope>
</reference>
<sequence>MNCGWGGGSSSLRPQIPATQGCWHLQQLRFHMVAHEVGVLPALTALQVVSGDGEGHLRGVQGALQPLLLGQEQVGLRSQRLHLVLQLRLPAVRVLQSLAHCARGVLLRALRQRLGLCGQLLALVPLPLRLVAVGEGLVVASIAVLEPLLQQVLGGAEAGGGQAGGRVGARVAGHVVLFAGQLTGRHCLRHGACRPPGPGE</sequence>
<gene>
    <name evidence="3" type="primary">TEKT4</name>
</gene>
<dbReference type="EMBL" id="AACZ04060634">
    <property type="status" value="NOT_ANNOTATED_CDS"/>
    <property type="molecule type" value="Genomic_DNA"/>
</dbReference>
<reference evidence="1" key="3">
    <citation type="submission" date="2025-09" db="UniProtKB">
        <authorList>
            <consortium name="Ensembl"/>
        </authorList>
    </citation>
    <scope>IDENTIFICATION</scope>
</reference>
<name>H2QIB6_PANTR</name>
<dbReference type="eggNOG" id="KOG2685">
    <property type="taxonomic scope" value="Eukaryota"/>
</dbReference>
<dbReference type="HOGENOM" id="CLU_033588_2_1_1"/>
<evidence type="ECO:0000313" key="2">
    <source>
        <dbReference type="Proteomes" id="UP000002277"/>
    </source>
</evidence>
<dbReference type="GO" id="GO:0060294">
    <property type="term" value="P:cilium movement involved in cell motility"/>
    <property type="evidence" value="ECO:0000318"/>
    <property type="project" value="GO_Central"/>
</dbReference>
<evidence type="ECO:0000313" key="3">
    <source>
        <dbReference type="VGNC" id="VGNC:10783"/>
    </source>
</evidence>
<dbReference type="GO" id="GO:0060271">
    <property type="term" value="P:cilium assembly"/>
    <property type="evidence" value="ECO:0000318"/>
    <property type="project" value="GO_Central"/>
</dbReference>
<evidence type="ECO:0000313" key="1">
    <source>
        <dbReference type="Ensembl" id="ENSPTRP00000020920.5"/>
    </source>
</evidence>
<keyword evidence="2" id="KW-1185">Reference proteome</keyword>
<dbReference type="GeneTree" id="ENSGT00550000076453"/>
<dbReference type="Proteomes" id="UP000002277">
    <property type="component" value="Chromosome 2A"/>
</dbReference>
<proteinExistence type="predicted"/>
<accession>H2QIB6</accession>
<dbReference type="OMA" id="FRLHIVA"/>
<protein>
    <submittedName>
        <fullName evidence="1">Uncharacterized protein</fullName>
    </submittedName>
</protein>
<organism evidence="1 2">
    <name type="scientific">Pan troglodytes</name>
    <name type="common">Chimpanzee</name>
    <dbReference type="NCBI Taxonomy" id="9598"/>
    <lineage>
        <taxon>Eukaryota</taxon>
        <taxon>Metazoa</taxon>
        <taxon>Chordata</taxon>
        <taxon>Craniata</taxon>
        <taxon>Vertebrata</taxon>
        <taxon>Euteleostomi</taxon>
        <taxon>Mammalia</taxon>
        <taxon>Eutheria</taxon>
        <taxon>Euarchontoglires</taxon>
        <taxon>Primates</taxon>
        <taxon>Haplorrhini</taxon>
        <taxon>Catarrhini</taxon>
        <taxon>Hominidae</taxon>
        <taxon>Pan</taxon>
    </lineage>
</organism>
<dbReference type="AlphaFoldDB" id="H2QIB6"/>